<dbReference type="InterPro" id="IPR009081">
    <property type="entry name" value="PP-bd_ACP"/>
</dbReference>
<dbReference type="Gene3D" id="3.40.50.980">
    <property type="match status" value="2"/>
</dbReference>
<protein>
    <submittedName>
        <fullName evidence="4">Amino acid adenylation domain-containing protein</fullName>
    </submittedName>
</protein>
<gene>
    <name evidence="4" type="ORF">SG35_031935</name>
</gene>
<evidence type="ECO:0000259" key="3">
    <source>
        <dbReference type="PROSITE" id="PS50075"/>
    </source>
</evidence>
<dbReference type="InterPro" id="IPR010071">
    <property type="entry name" value="AA_adenyl_dom"/>
</dbReference>
<dbReference type="FunFam" id="3.40.50.12780:FF:000012">
    <property type="entry name" value="Non-ribosomal peptide synthetase"/>
    <property type="match status" value="1"/>
</dbReference>
<dbReference type="NCBIfam" id="TIGR01733">
    <property type="entry name" value="AA-adenyl-dom"/>
    <property type="match status" value="1"/>
</dbReference>
<accession>A0AAE9YXG6</accession>
<dbReference type="InterPro" id="IPR023213">
    <property type="entry name" value="CAT-like_dom_sf"/>
</dbReference>
<dbReference type="Pfam" id="PF00668">
    <property type="entry name" value="Condensation"/>
    <property type="match status" value="1"/>
</dbReference>
<dbReference type="AlphaFoldDB" id="A0AAE9YXG6"/>
<dbReference type="GO" id="GO:0031177">
    <property type="term" value="F:phosphopantetheine binding"/>
    <property type="evidence" value="ECO:0007669"/>
    <property type="project" value="TreeGrafter"/>
</dbReference>
<dbReference type="EMBL" id="CP059736">
    <property type="protein sequence ID" value="WDE02362.1"/>
    <property type="molecule type" value="Genomic_DNA"/>
</dbReference>
<keyword evidence="2" id="KW-0597">Phosphoprotein</keyword>
<dbReference type="RefSeq" id="WP_274055517.1">
    <property type="nucleotide sequence ID" value="NZ_CP059736.1"/>
</dbReference>
<dbReference type="Gene3D" id="1.10.10.1830">
    <property type="entry name" value="Non-ribosomal peptide synthase, adenylation domain"/>
    <property type="match status" value="1"/>
</dbReference>
<dbReference type="KEGG" id="tact:SG35_031935"/>
<keyword evidence="1" id="KW-0596">Phosphopantetheine</keyword>
<dbReference type="InterPro" id="IPR036736">
    <property type="entry name" value="ACP-like_sf"/>
</dbReference>
<dbReference type="Pfam" id="PF18563">
    <property type="entry name" value="TubC_N"/>
    <property type="match status" value="1"/>
</dbReference>
<reference evidence="4 5" key="2">
    <citation type="journal article" date="2022" name="Mar. Drugs">
        <title>Bioassay-Guided Fractionation Leads to the Detection of Cholic Acid Generated by the Rare Thalassomonas sp.</title>
        <authorList>
            <person name="Pheiffer F."/>
            <person name="Schneider Y.K."/>
            <person name="Hansen E.H."/>
            <person name="Andersen J.H."/>
            <person name="Isaksson J."/>
            <person name="Busche T."/>
            <person name="R C."/>
            <person name="Kalinowski J."/>
            <person name="Zyl L.V."/>
            <person name="Trindade M."/>
        </authorList>
    </citation>
    <scope>NUCLEOTIDE SEQUENCE [LARGE SCALE GENOMIC DNA]</scope>
    <source>
        <strain evidence="4 5">A5K-106</strain>
    </source>
</reference>
<dbReference type="GO" id="GO:0003824">
    <property type="term" value="F:catalytic activity"/>
    <property type="evidence" value="ECO:0007669"/>
    <property type="project" value="InterPro"/>
</dbReference>
<dbReference type="Gene3D" id="1.10.1200.10">
    <property type="entry name" value="ACP-like"/>
    <property type="match status" value="1"/>
</dbReference>
<dbReference type="PANTHER" id="PTHR45527:SF1">
    <property type="entry name" value="FATTY ACID SYNTHASE"/>
    <property type="match status" value="1"/>
</dbReference>
<dbReference type="InterPro" id="IPR045851">
    <property type="entry name" value="AMP-bd_C_sf"/>
</dbReference>
<evidence type="ECO:0000313" key="5">
    <source>
        <dbReference type="Proteomes" id="UP000032568"/>
    </source>
</evidence>
<dbReference type="SUPFAM" id="SSF47336">
    <property type="entry name" value="ACP-like"/>
    <property type="match status" value="1"/>
</dbReference>
<dbReference type="Gene3D" id="3.30.300.30">
    <property type="match status" value="1"/>
</dbReference>
<dbReference type="InterPro" id="IPR044894">
    <property type="entry name" value="TubC_N_sf"/>
</dbReference>
<dbReference type="SUPFAM" id="SSF56801">
    <property type="entry name" value="Acetyl-CoA synthetase-like"/>
    <property type="match status" value="1"/>
</dbReference>
<dbReference type="SUPFAM" id="SSF52777">
    <property type="entry name" value="CoA-dependent acyltransferases"/>
    <property type="match status" value="2"/>
</dbReference>
<sequence length="1174" mass="130727">MTVYKLFNTLKVKGIELSEKDGQLKIKAPKGALTAELREELINNKPEMISFLQEISSTQKYSPILAVNRIKEDGSAMDCFPLSFGQKRLWVIDNLQGSSAEYNVSMVFEISGQFDTALMTNVFSTIIERHEVLRTVYVETDGEAKQRIRPMSALDFAIGVEDMRHLTGEMQAQAVQERVEADITTAFDLSSDVMLRVRYLRTADEAGVLVFNMHHIASDGWSMEVLTKEFFALYDAFSHGLANPLPALAIQYADYAHWQHTQLAGEALDRQLEYWEKQLEEVPAVHSLPLSKPRPEVKQYAGAVIKGHLPAKVSEQLQALARQHQLTPFMLLHAALSLVLSRHSNSSDIVIGTPVANRQQEELAPLIGFFVNTLVLRTDTAHDTLSDYFKHIRQVHLEAQANQDVPFEQLVDRLKVPRSTSHSPLFQIIMNMKTDYVVSNDDATATQLPGLAITPYQAETVQEKFDLNISLNLHHEGIDLNWAYDVNLFSEQAITRLNDHLCRLLTGLSEVTEASIAPQRLPMLSEAETHHLVSELNETAMDYPQDKCIHELFEQQAKDNPDKVAVVFEDTQLTYQALNEQANQFAHYLVEQQGIKPDTLVGVCVERSLEMVVGILGILKAGGAYVPLDPKYPQERLNHILADSGVQLVFTQAHIRTAIQSANTSYGSDWLVVDGLGLADSEHLCSDYQTSNLSSNELGLTTNNLAYVIYTSGSTGQPKGVMLEHQSVSNYLTNVQHYPHDDIRCTVMSTSLNFDATVTPLFGAWMRGGYLKVLSENHNIFNELSEVMQTEPSAMFKLTPAHLQGLELQQKVLGRHVVVVGGEAFSYDLARKIATMMPNSYFINEYGPTEATVGSSAEVFALNDLAELAGATDISIGRPILNTQLLVLDSDNELLPAGVTGELYIGGAGLARGYINRPELTAERFINNPYYDANNPVSSARLYRTGDLVRYLSDGRLEFVGRADDQVKIRGFRIELGEIEHQLNQSEAIDSALVVATEIAGMQQLVAYIKGAGPLSLSGQAELFERLKEVLALHLPDYMIPDLYVPVDAWPLTPNGKIDKRALPHPENSHSKPSYTLPETDSEKKMVAIWAELLALDEEQIGTTTSFFELGGNSLLTMRMMVRIKSAFNQMMNVEQLFEEPTISSIANKLDCMMILEETTEAQSDEDVMSEGVL</sequence>
<dbReference type="InterPro" id="IPR020845">
    <property type="entry name" value="AMP-binding_CS"/>
</dbReference>
<dbReference type="CDD" id="cd19531">
    <property type="entry name" value="LCL_NRPS-like"/>
    <property type="match status" value="1"/>
</dbReference>
<dbReference type="PROSITE" id="PS50075">
    <property type="entry name" value="CARRIER"/>
    <property type="match status" value="1"/>
</dbReference>
<dbReference type="Proteomes" id="UP000032568">
    <property type="component" value="Chromosome pTact"/>
</dbReference>
<evidence type="ECO:0000313" key="4">
    <source>
        <dbReference type="EMBL" id="WDE02362.1"/>
    </source>
</evidence>
<dbReference type="PANTHER" id="PTHR45527">
    <property type="entry name" value="NONRIBOSOMAL PEPTIDE SYNTHETASE"/>
    <property type="match status" value="1"/>
</dbReference>
<feature type="domain" description="Carrier" evidence="3">
    <location>
        <begin position="1077"/>
        <end position="1154"/>
    </location>
</feature>
<dbReference type="Pfam" id="PF00550">
    <property type="entry name" value="PP-binding"/>
    <property type="match status" value="1"/>
</dbReference>
<dbReference type="InterPro" id="IPR000873">
    <property type="entry name" value="AMP-dep_synth/lig_dom"/>
</dbReference>
<dbReference type="CDD" id="cd05930">
    <property type="entry name" value="A_NRPS"/>
    <property type="match status" value="1"/>
</dbReference>
<dbReference type="Gene3D" id="2.30.38.10">
    <property type="entry name" value="Luciferase, Domain 3"/>
    <property type="match status" value="1"/>
</dbReference>
<dbReference type="InterPro" id="IPR041464">
    <property type="entry name" value="TubC_N"/>
</dbReference>
<reference evidence="4 5" key="1">
    <citation type="journal article" date="2015" name="Genome Announc.">
        <title>Draft Genome Sequences of Marine Isolates of Thalassomonas viridans and Thalassomonas actiniarum.</title>
        <authorList>
            <person name="Olonade I."/>
            <person name="van Zyl L.J."/>
            <person name="Trindade M."/>
        </authorList>
    </citation>
    <scope>NUCLEOTIDE SEQUENCE [LARGE SCALE GENOMIC DNA]</scope>
    <source>
        <strain evidence="4 5">A5K-106</strain>
    </source>
</reference>
<keyword evidence="5" id="KW-1185">Reference proteome</keyword>
<dbReference type="PROSITE" id="PS00455">
    <property type="entry name" value="AMP_BINDING"/>
    <property type="match status" value="1"/>
</dbReference>
<dbReference type="GO" id="GO:0005737">
    <property type="term" value="C:cytoplasm"/>
    <property type="evidence" value="ECO:0007669"/>
    <property type="project" value="TreeGrafter"/>
</dbReference>
<name>A0AAE9YXG6_9GAMM</name>
<proteinExistence type="predicted"/>
<organism evidence="4 5">
    <name type="scientific">Thalassomonas actiniarum</name>
    <dbReference type="NCBI Taxonomy" id="485447"/>
    <lineage>
        <taxon>Bacteria</taxon>
        <taxon>Pseudomonadati</taxon>
        <taxon>Pseudomonadota</taxon>
        <taxon>Gammaproteobacteria</taxon>
        <taxon>Alteromonadales</taxon>
        <taxon>Colwelliaceae</taxon>
        <taxon>Thalassomonas</taxon>
    </lineage>
</organism>
<evidence type="ECO:0000256" key="1">
    <source>
        <dbReference type="ARBA" id="ARBA00022450"/>
    </source>
</evidence>
<dbReference type="Gene3D" id="3.30.559.30">
    <property type="entry name" value="Nonribosomal peptide synthetase, condensation domain"/>
    <property type="match status" value="1"/>
</dbReference>
<dbReference type="InterPro" id="IPR001242">
    <property type="entry name" value="Condensation_dom"/>
</dbReference>
<dbReference type="Pfam" id="PF00501">
    <property type="entry name" value="AMP-binding"/>
    <property type="match status" value="1"/>
</dbReference>
<evidence type="ECO:0000256" key="2">
    <source>
        <dbReference type="ARBA" id="ARBA00022553"/>
    </source>
</evidence>
<dbReference type="FunFam" id="2.30.38.10:FF:000001">
    <property type="entry name" value="Non-ribosomal peptide synthetase PvdI"/>
    <property type="match status" value="1"/>
</dbReference>
<dbReference type="GO" id="GO:0043041">
    <property type="term" value="P:amino acid activation for nonribosomal peptide biosynthetic process"/>
    <property type="evidence" value="ECO:0007669"/>
    <property type="project" value="TreeGrafter"/>
</dbReference>
<dbReference type="Gene3D" id="3.30.559.10">
    <property type="entry name" value="Chloramphenicol acetyltransferase-like domain"/>
    <property type="match status" value="1"/>
</dbReference>
<dbReference type="GO" id="GO:0044550">
    <property type="term" value="P:secondary metabolite biosynthetic process"/>
    <property type="evidence" value="ECO:0007669"/>
    <property type="project" value="TreeGrafter"/>
</dbReference>
<dbReference type="FunFam" id="3.40.50.980:FF:000001">
    <property type="entry name" value="Non-ribosomal peptide synthetase"/>
    <property type="match status" value="1"/>
</dbReference>